<dbReference type="OrthoDB" id="203440at2759"/>
<reference evidence="2 3" key="1">
    <citation type="journal article" date="2017" name="G3 (Bethesda)">
        <title>First Draft Genome Sequence of the Pathogenic Fungus Lomentospora prolificans (Formerly Scedosporium prolificans).</title>
        <authorList>
            <person name="Luo R."/>
            <person name="Zimin A."/>
            <person name="Workman R."/>
            <person name="Fan Y."/>
            <person name="Pertea G."/>
            <person name="Grossman N."/>
            <person name="Wear M.P."/>
            <person name="Jia B."/>
            <person name="Miller H."/>
            <person name="Casadevall A."/>
            <person name="Timp W."/>
            <person name="Zhang S.X."/>
            <person name="Salzberg S.L."/>
        </authorList>
    </citation>
    <scope>NUCLEOTIDE SEQUENCE [LARGE SCALE GENOMIC DNA]</scope>
    <source>
        <strain evidence="2 3">JHH-5317</strain>
    </source>
</reference>
<proteinExistence type="predicted"/>
<dbReference type="InParanoid" id="A0A2N3NA81"/>
<protein>
    <recommendedName>
        <fullName evidence="4">Sas10 C-terminal domain-containing protein</fullName>
    </recommendedName>
</protein>
<dbReference type="PANTHER" id="PTHR13237">
    <property type="entry name" value="SOMETHING ABOUT SILENCING PROTEIN 10-RELATED"/>
    <property type="match status" value="1"/>
</dbReference>
<accession>A0A2N3NA81</accession>
<evidence type="ECO:0000256" key="1">
    <source>
        <dbReference type="SAM" id="MobiDB-lite"/>
    </source>
</evidence>
<evidence type="ECO:0008006" key="4">
    <source>
        <dbReference type="Google" id="ProtNLM"/>
    </source>
</evidence>
<dbReference type="InterPro" id="IPR007146">
    <property type="entry name" value="Sas10/Utp3/C1D"/>
</dbReference>
<feature type="region of interest" description="Disordered" evidence="1">
    <location>
        <begin position="252"/>
        <end position="298"/>
    </location>
</feature>
<keyword evidence="3" id="KW-1185">Reference proteome</keyword>
<dbReference type="Pfam" id="PF04000">
    <property type="entry name" value="Sas10_Utp3"/>
    <property type="match status" value="1"/>
</dbReference>
<dbReference type="Proteomes" id="UP000233524">
    <property type="component" value="Unassembled WGS sequence"/>
</dbReference>
<dbReference type="AlphaFoldDB" id="A0A2N3NA81"/>
<dbReference type="GO" id="GO:0000462">
    <property type="term" value="P:maturation of SSU-rRNA from tricistronic rRNA transcript (SSU-rRNA, 5.8S rRNA, LSU-rRNA)"/>
    <property type="evidence" value="ECO:0007669"/>
    <property type="project" value="TreeGrafter"/>
</dbReference>
<dbReference type="GO" id="GO:0032040">
    <property type="term" value="C:small-subunit processome"/>
    <property type="evidence" value="ECO:0007669"/>
    <property type="project" value="TreeGrafter"/>
</dbReference>
<gene>
    <name evidence="2" type="ORF">jhhlp_003921</name>
</gene>
<feature type="compositionally biased region" description="Basic and acidic residues" evidence="1">
    <location>
        <begin position="252"/>
        <end position="277"/>
    </location>
</feature>
<comment type="caution">
    <text evidence="2">The sequence shown here is derived from an EMBL/GenBank/DDBJ whole genome shotgun (WGS) entry which is preliminary data.</text>
</comment>
<feature type="region of interest" description="Disordered" evidence="1">
    <location>
        <begin position="117"/>
        <end position="221"/>
    </location>
</feature>
<organism evidence="2 3">
    <name type="scientific">Lomentospora prolificans</name>
    <dbReference type="NCBI Taxonomy" id="41688"/>
    <lineage>
        <taxon>Eukaryota</taxon>
        <taxon>Fungi</taxon>
        <taxon>Dikarya</taxon>
        <taxon>Ascomycota</taxon>
        <taxon>Pezizomycotina</taxon>
        <taxon>Sordariomycetes</taxon>
        <taxon>Hypocreomycetidae</taxon>
        <taxon>Microascales</taxon>
        <taxon>Microascaceae</taxon>
        <taxon>Lomentospora</taxon>
    </lineage>
</organism>
<feature type="compositionally biased region" description="Basic and acidic residues" evidence="1">
    <location>
        <begin position="211"/>
        <end position="221"/>
    </location>
</feature>
<dbReference type="PANTHER" id="PTHR13237:SF9">
    <property type="entry name" value="NEUROGUIDIN"/>
    <property type="match status" value="1"/>
</dbReference>
<feature type="compositionally biased region" description="Acidic residues" evidence="1">
    <location>
        <begin position="153"/>
        <end position="169"/>
    </location>
</feature>
<dbReference type="VEuPathDB" id="FungiDB:jhhlp_003921"/>
<dbReference type="STRING" id="41688.A0A2N3NA81"/>
<dbReference type="FunCoup" id="A0A2N3NA81">
    <property type="interactions" value="1071"/>
</dbReference>
<feature type="region of interest" description="Disordered" evidence="1">
    <location>
        <begin position="314"/>
        <end position="381"/>
    </location>
</feature>
<feature type="compositionally biased region" description="Basic and acidic residues" evidence="1">
    <location>
        <begin position="314"/>
        <end position="327"/>
    </location>
</feature>
<feature type="compositionally biased region" description="Basic and acidic residues" evidence="1">
    <location>
        <begin position="357"/>
        <end position="374"/>
    </location>
</feature>
<dbReference type="EMBL" id="NLAX01000010">
    <property type="protein sequence ID" value="PKS09307.1"/>
    <property type="molecule type" value="Genomic_DNA"/>
</dbReference>
<evidence type="ECO:0000313" key="3">
    <source>
        <dbReference type="Proteomes" id="UP000233524"/>
    </source>
</evidence>
<sequence length="381" mass="42872">MAAPQSIPALLESLTQSLSSALEIGPKVSAIDAPENGVSLLEVKNELLLSYLQNLAFLILVKLRNAKAKDKEKSTELYNDVVKKLTELRLYLEKGVRPLEEKLRFSLENMLRAANDAERKKAGEAKTVSKSTRSKKSAAETGSDDGSASNSDAESDMSESSDEDDEDEDEKPRRPQLAGFTKLVEANPPGDSNDKPGIWRPSKTRRVLMPEPEKRERRERVPLKSATVEEYVANELVSGPIAEPSVGTTILDRGRKVKTAEERRRDDERREYEERNFTRLPVPNKKERAKQAKLAGKSGRMVFGGEEWRDLGEGVDRIDRLTRRKDGSSGTRALLERSRKRQHESSDGPRQSGAHVEMGERFNKRLKVLEAGRRDRGRQRK</sequence>
<name>A0A2N3NA81_9PEZI</name>
<evidence type="ECO:0000313" key="2">
    <source>
        <dbReference type="EMBL" id="PKS09307.1"/>
    </source>
</evidence>
<feature type="compositionally biased region" description="Low complexity" evidence="1">
    <location>
        <begin position="139"/>
        <end position="152"/>
    </location>
</feature>